<dbReference type="RefSeq" id="WP_120244075.1">
    <property type="nucleotide sequence ID" value="NZ_RAPO01000002.1"/>
</dbReference>
<dbReference type="GO" id="GO:0003677">
    <property type="term" value="F:DNA binding"/>
    <property type="evidence" value="ECO:0007669"/>
    <property type="project" value="InterPro"/>
</dbReference>
<dbReference type="EMBL" id="RAPO01000002">
    <property type="protein sequence ID" value="RKD94749.1"/>
    <property type="molecule type" value="Genomic_DNA"/>
</dbReference>
<evidence type="ECO:0000313" key="3">
    <source>
        <dbReference type="Proteomes" id="UP000283805"/>
    </source>
</evidence>
<dbReference type="SUPFAM" id="SSF89447">
    <property type="entry name" value="AbrB/MazE/MraZ-like"/>
    <property type="match status" value="1"/>
</dbReference>
<dbReference type="Gene3D" id="2.10.260.10">
    <property type="match status" value="1"/>
</dbReference>
<dbReference type="OrthoDB" id="382534at2157"/>
<dbReference type="Pfam" id="PF04014">
    <property type="entry name" value="MazE_antitoxin"/>
    <property type="match status" value="1"/>
</dbReference>
<protein>
    <submittedName>
        <fullName evidence="2">Antidote-toxin recognition antitoxin MazE</fullName>
    </submittedName>
</protein>
<evidence type="ECO:0000313" key="2">
    <source>
        <dbReference type="EMBL" id="RKD94749.1"/>
    </source>
</evidence>
<reference evidence="2 3" key="1">
    <citation type="submission" date="2018-09" db="EMBL/GenBank/DDBJ databases">
        <title>Genomic Encyclopedia of Archaeal and Bacterial Type Strains, Phase II (KMG-II): from individual species to whole genera.</title>
        <authorList>
            <person name="Goeker M."/>
        </authorList>
    </citation>
    <scope>NUCLEOTIDE SEQUENCE [LARGE SCALE GENOMIC DNA]</scope>
    <source>
        <strain evidence="2 3">DSM 13151</strain>
    </source>
</reference>
<dbReference type="AlphaFoldDB" id="A0A419WH10"/>
<accession>A0A419WH10</accession>
<dbReference type="SMART" id="SM00966">
    <property type="entry name" value="SpoVT_AbrB"/>
    <property type="match status" value="1"/>
</dbReference>
<dbReference type="InterPro" id="IPR007159">
    <property type="entry name" value="SpoVT-AbrB_dom"/>
</dbReference>
<organism evidence="2 3">
    <name type="scientific">Halopiger aswanensis</name>
    <dbReference type="NCBI Taxonomy" id="148449"/>
    <lineage>
        <taxon>Archaea</taxon>
        <taxon>Methanobacteriati</taxon>
        <taxon>Methanobacteriota</taxon>
        <taxon>Stenosarchaea group</taxon>
        <taxon>Halobacteria</taxon>
        <taxon>Halobacteriales</taxon>
        <taxon>Natrialbaceae</taxon>
        <taxon>Halopiger</taxon>
    </lineage>
</organism>
<dbReference type="Proteomes" id="UP000283805">
    <property type="component" value="Unassembled WGS sequence"/>
</dbReference>
<comment type="caution">
    <text evidence="2">The sequence shown here is derived from an EMBL/GenBank/DDBJ whole genome shotgun (WGS) entry which is preliminary data.</text>
</comment>
<keyword evidence="3" id="KW-1185">Reference proteome</keyword>
<feature type="domain" description="SpoVT-AbrB" evidence="1">
    <location>
        <begin position="15"/>
        <end position="62"/>
    </location>
</feature>
<name>A0A419WH10_9EURY</name>
<sequence length="64" mass="7049">MPPERSVLIGRRTVIETGNSQGVTIPQEVLADMDLKVGHEVTLVYDRENERVAVERAPESGGVF</sequence>
<evidence type="ECO:0000259" key="1">
    <source>
        <dbReference type="SMART" id="SM00966"/>
    </source>
</evidence>
<dbReference type="InterPro" id="IPR037914">
    <property type="entry name" value="SpoVT-AbrB_sf"/>
</dbReference>
<gene>
    <name evidence="2" type="ORF">ATJ93_1591</name>
</gene>
<proteinExistence type="predicted"/>